<dbReference type="EMBL" id="JACHMN010000002">
    <property type="protein sequence ID" value="MBB5869986.1"/>
    <property type="molecule type" value="Genomic_DNA"/>
</dbReference>
<sequence>MLFRILGPVDLLHPHGTVSIRRGKARALLAVLLLHPGHVLSYDRLTRALWDESPPVSAIGNLRTYACLLRGLIGEHEGIGLVTHDAGYSIQAPPTAMDHLIWADLVERGGRALADDVPDEAYQLLSAAEQLWRGDAAHGVERLGPLAGWLAALEEQRLHAVEDLAEAALLSGRTTAAIATLRAVLTENPARERSWELLMTALDRSGDIDAALRCFGDAQAALRDGLGVDPAPRLHHLFQQILQRV</sequence>
<comment type="caution">
    <text evidence="7">The sequence shown here is derived from an EMBL/GenBank/DDBJ whole genome shotgun (WGS) entry which is preliminary data.</text>
</comment>
<evidence type="ECO:0000313" key="8">
    <source>
        <dbReference type="Proteomes" id="UP000587527"/>
    </source>
</evidence>
<organism evidence="7 8">
    <name type="scientific">Allocatelliglobosispora scoriae</name>
    <dbReference type="NCBI Taxonomy" id="643052"/>
    <lineage>
        <taxon>Bacteria</taxon>
        <taxon>Bacillati</taxon>
        <taxon>Actinomycetota</taxon>
        <taxon>Actinomycetes</taxon>
        <taxon>Micromonosporales</taxon>
        <taxon>Micromonosporaceae</taxon>
        <taxon>Allocatelliglobosispora</taxon>
    </lineage>
</organism>
<keyword evidence="8" id="KW-1185">Reference proteome</keyword>
<dbReference type="Proteomes" id="UP000587527">
    <property type="component" value="Unassembled WGS sequence"/>
</dbReference>
<dbReference type="InterPro" id="IPR051677">
    <property type="entry name" value="AfsR-DnrI-RedD_regulator"/>
</dbReference>
<evidence type="ECO:0000259" key="6">
    <source>
        <dbReference type="SMART" id="SM01043"/>
    </source>
</evidence>
<gene>
    <name evidence="7" type="ORF">F4553_003365</name>
</gene>
<dbReference type="GO" id="GO:0003677">
    <property type="term" value="F:DNA binding"/>
    <property type="evidence" value="ECO:0007669"/>
    <property type="project" value="UniProtKB-KW"/>
</dbReference>
<dbReference type="PANTHER" id="PTHR35807">
    <property type="entry name" value="TRANSCRIPTIONAL REGULATOR REDD-RELATED"/>
    <property type="match status" value="1"/>
</dbReference>
<dbReference type="SMART" id="SM01043">
    <property type="entry name" value="BTAD"/>
    <property type="match status" value="1"/>
</dbReference>
<evidence type="ECO:0000256" key="1">
    <source>
        <dbReference type="ARBA" id="ARBA00005820"/>
    </source>
</evidence>
<keyword evidence="3 7" id="KW-0238">DNA-binding</keyword>
<dbReference type="SMART" id="SM00862">
    <property type="entry name" value="Trans_reg_C"/>
    <property type="match status" value="1"/>
</dbReference>
<dbReference type="GO" id="GO:0006355">
    <property type="term" value="P:regulation of DNA-templated transcription"/>
    <property type="evidence" value="ECO:0007669"/>
    <property type="project" value="InterPro"/>
</dbReference>
<evidence type="ECO:0000256" key="2">
    <source>
        <dbReference type="ARBA" id="ARBA00023015"/>
    </source>
</evidence>
<dbReference type="InterPro" id="IPR036388">
    <property type="entry name" value="WH-like_DNA-bd_sf"/>
</dbReference>
<evidence type="ECO:0000256" key="4">
    <source>
        <dbReference type="ARBA" id="ARBA00023163"/>
    </source>
</evidence>
<dbReference type="Pfam" id="PF03704">
    <property type="entry name" value="BTAD"/>
    <property type="match status" value="1"/>
</dbReference>
<evidence type="ECO:0000256" key="3">
    <source>
        <dbReference type="ARBA" id="ARBA00023125"/>
    </source>
</evidence>
<feature type="domain" description="Bacterial transcriptional activator" evidence="6">
    <location>
        <begin position="97"/>
        <end position="242"/>
    </location>
</feature>
<dbReference type="GO" id="GO:0000160">
    <property type="term" value="P:phosphorelay signal transduction system"/>
    <property type="evidence" value="ECO:0007669"/>
    <property type="project" value="InterPro"/>
</dbReference>
<comment type="similarity">
    <text evidence="1">Belongs to the AfsR/DnrI/RedD regulatory family.</text>
</comment>
<protein>
    <submittedName>
        <fullName evidence="7">DNA-binding SARP family transcriptional activator</fullName>
    </submittedName>
</protein>
<dbReference type="RefSeq" id="WP_184837037.1">
    <property type="nucleotide sequence ID" value="NZ_JACHMN010000002.1"/>
</dbReference>
<dbReference type="InterPro" id="IPR016032">
    <property type="entry name" value="Sig_transdc_resp-reg_C-effctor"/>
</dbReference>
<dbReference type="SUPFAM" id="SSF48452">
    <property type="entry name" value="TPR-like"/>
    <property type="match status" value="1"/>
</dbReference>
<dbReference type="PANTHER" id="PTHR35807:SF1">
    <property type="entry name" value="TRANSCRIPTIONAL REGULATOR REDD"/>
    <property type="match status" value="1"/>
</dbReference>
<keyword evidence="2" id="KW-0805">Transcription regulation</keyword>
<dbReference type="AlphaFoldDB" id="A0A841BRH6"/>
<dbReference type="InterPro" id="IPR001867">
    <property type="entry name" value="OmpR/PhoB-type_DNA-bd"/>
</dbReference>
<dbReference type="SUPFAM" id="SSF46894">
    <property type="entry name" value="C-terminal effector domain of the bipartite response regulators"/>
    <property type="match status" value="1"/>
</dbReference>
<dbReference type="Gene3D" id="1.10.10.10">
    <property type="entry name" value="Winged helix-like DNA-binding domain superfamily/Winged helix DNA-binding domain"/>
    <property type="match status" value="1"/>
</dbReference>
<accession>A0A841BRH6</accession>
<feature type="domain" description="OmpR/PhoB-type" evidence="5">
    <location>
        <begin position="17"/>
        <end position="90"/>
    </location>
</feature>
<dbReference type="Gene3D" id="1.25.40.10">
    <property type="entry name" value="Tetratricopeptide repeat domain"/>
    <property type="match status" value="1"/>
</dbReference>
<name>A0A841BRH6_9ACTN</name>
<reference evidence="7 8" key="1">
    <citation type="submission" date="2020-08" db="EMBL/GenBank/DDBJ databases">
        <title>Sequencing the genomes of 1000 actinobacteria strains.</title>
        <authorList>
            <person name="Klenk H.-P."/>
        </authorList>
    </citation>
    <scope>NUCLEOTIDE SEQUENCE [LARGE SCALE GENOMIC DNA]</scope>
    <source>
        <strain evidence="7 8">DSM 45362</strain>
    </source>
</reference>
<dbReference type="InterPro" id="IPR005158">
    <property type="entry name" value="BTAD"/>
</dbReference>
<evidence type="ECO:0000259" key="5">
    <source>
        <dbReference type="SMART" id="SM00862"/>
    </source>
</evidence>
<dbReference type="InterPro" id="IPR011990">
    <property type="entry name" value="TPR-like_helical_dom_sf"/>
</dbReference>
<keyword evidence="4" id="KW-0804">Transcription</keyword>
<proteinExistence type="inferred from homology"/>
<dbReference type="CDD" id="cd15831">
    <property type="entry name" value="BTAD"/>
    <property type="match status" value="1"/>
</dbReference>
<evidence type="ECO:0000313" key="7">
    <source>
        <dbReference type="EMBL" id="MBB5869986.1"/>
    </source>
</evidence>